<feature type="region of interest" description="Disordered" evidence="6">
    <location>
        <begin position="1"/>
        <end position="132"/>
    </location>
</feature>
<evidence type="ECO:0000256" key="6">
    <source>
        <dbReference type="SAM" id="MobiDB-lite"/>
    </source>
</evidence>
<dbReference type="InterPro" id="IPR001766">
    <property type="entry name" value="Fork_head_dom"/>
</dbReference>
<dbReference type="Gene3D" id="1.10.10.10">
    <property type="entry name" value="Winged helix-like DNA-binding domain superfamily/Winged helix DNA-binding domain"/>
    <property type="match status" value="1"/>
</dbReference>
<organism evidence="8 9">
    <name type="scientific">Heterodera schachtii</name>
    <name type="common">Sugarbeet cyst nematode worm</name>
    <name type="synonym">Tylenchus schachtii</name>
    <dbReference type="NCBI Taxonomy" id="97005"/>
    <lineage>
        <taxon>Eukaryota</taxon>
        <taxon>Metazoa</taxon>
        <taxon>Ecdysozoa</taxon>
        <taxon>Nematoda</taxon>
        <taxon>Chromadorea</taxon>
        <taxon>Rhabditida</taxon>
        <taxon>Tylenchina</taxon>
        <taxon>Tylenchomorpha</taxon>
        <taxon>Tylenchoidea</taxon>
        <taxon>Heteroderidae</taxon>
        <taxon>Heteroderinae</taxon>
        <taxon>Heterodera</taxon>
    </lineage>
</organism>
<evidence type="ECO:0000256" key="5">
    <source>
        <dbReference type="PROSITE-ProRule" id="PRU00089"/>
    </source>
</evidence>
<dbReference type="PANTHER" id="PTHR46617">
    <property type="entry name" value="FORKHEAD BOX PROTEIN G1"/>
    <property type="match status" value="1"/>
</dbReference>
<dbReference type="SMART" id="SM00339">
    <property type="entry name" value="FH"/>
    <property type="match status" value="1"/>
</dbReference>
<keyword evidence="5" id="KW-0539">Nucleus</keyword>
<feature type="DNA-binding region" description="Fork-head" evidence="5">
    <location>
        <begin position="171"/>
        <end position="266"/>
    </location>
</feature>
<dbReference type="InterPro" id="IPR036390">
    <property type="entry name" value="WH_DNA-bd_sf"/>
</dbReference>
<dbReference type="GO" id="GO:0005634">
    <property type="term" value="C:nucleus"/>
    <property type="evidence" value="ECO:0007669"/>
    <property type="project" value="UniProtKB-SubCell"/>
</dbReference>
<protein>
    <recommendedName>
        <fullName evidence="3">Forkhead box protein fkh-2</fullName>
    </recommendedName>
    <alternativeName>
        <fullName evidence="4">Forkhead transcription factor family member fkh-2</fullName>
    </alternativeName>
</protein>
<evidence type="ECO:0000313" key="8">
    <source>
        <dbReference type="EMBL" id="KAL3097400.1"/>
    </source>
</evidence>
<dbReference type="AlphaFoldDB" id="A0ABD2K3C4"/>
<accession>A0ABD2K3C4</accession>
<evidence type="ECO:0000256" key="4">
    <source>
        <dbReference type="ARBA" id="ARBA00077297"/>
    </source>
</evidence>
<dbReference type="PROSITE" id="PS00658">
    <property type="entry name" value="FORK_HEAD_2"/>
    <property type="match status" value="1"/>
</dbReference>
<dbReference type="GO" id="GO:0003677">
    <property type="term" value="F:DNA binding"/>
    <property type="evidence" value="ECO:0007669"/>
    <property type="project" value="UniProtKB-UniRule"/>
</dbReference>
<dbReference type="SUPFAM" id="SSF46785">
    <property type="entry name" value="Winged helix' DNA-binding domain"/>
    <property type="match status" value="1"/>
</dbReference>
<dbReference type="GO" id="GO:0006355">
    <property type="term" value="P:regulation of DNA-templated transcription"/>
    <property type="evidence" value="ECO:0007669"/>
    <property type="project" value="UniProtKB-ARBA"/>
</dbReference>
<dbReference type="PRINTS" id="PR00053">
    <property type="entry name" value="FORKHEAD"/>
</dbReference>
<dbReference type="InterPro" id="IPR030456">
    <property type="entry name" value="TF_fork_head_CS_2"/>
</dbReference>
<gene>
    <name evidence="8" type="ORF">niasHS_003848</name>
</gene>
<dbReference type="PROSITE" id="PS50039">
    <property type="entry name" value="FORK_HEAD_3"/>
    <property type="match status" value="1"/>
</dbReference>
<feature type="domain" description="Fork-head" evidence="7">
    <location>
        <begin position="171"/>
        <end position="266"/>
    </location>
</feature>
<dbReference type="InterPro" id="IPR036388">
    <property type="entry name" value="WH-like_DNA-bd_sf"/>
</dbReference>
<reference evidence="8 9" key="1">
    <citation type="submission" date="2024-10" db="EMBL/GenBank/DDBJ databases">
        <authorList>
            <person name="Kim D."/>
        </authorList>
    </citation>
    <scope>NUCLEOTIDE SEQUENCE [LARGE SCALE GENOMIC DNA]</scope>
    <source>
        <strain evidence="8">Taebaek</strain>
    </source>
</reference>
<dbReference type="PANTHER" id="PTHR46617:SF3">
    <property type="entry name" value="FORKHEAD BOX PROTEIN G1"/>
    <property type="match status" value="1"/>
</dbReference>
<keyword evidence="1 5" id="KW-0238">DNA-binding</keyword>
<keyword evidence="9" id="KW-1185">Reference proteome</keyword>
<name>A0ABD2K3C4_HETSC</name>
<feature type="compositionally biased region" description="Low complexity" evidence="6">
    <location>
        <begin position="121"/>
        <end position="132"/>
    </location>
</feature>
<comment type="subcellular location">
    <subcellularLocation>
        <location evidence="5">Nucleus</location>
    </subcellularLocation>
</comment>
<evidence type="ECO:0000256" key="1">
    <source>
        <dbReference type="ARBA" id="ARBA00023125"/>
    </source>
</evidence>
<evidence type="ECO:0000313" key="9">
    <source>
        <dbReference type="Proteomes" id="UP001620645"/>
    </source>
</evidence>
<dbReference type="InterPro" id="IPR047208">
    <property type="entry name" value="FOXG1"/>
</dbReference>
<evidence type="ECO:0000256" key="3">
    <source>
        <dbReference type="ARBA" id="ARBA00071019"/>
    </source>
</evidence>
<dbReference type="Proteomes" id="UP001620645">
    <property type="component" value="Unassembled WGS sequence"/>
</dbReference>
<feature type="compositionally biased region" description="Acidic residues" evidence="6">
    <location>
        <begin position="66"/>
        <end position="93"/>
    </location>
</feature>
<proteinExistence type="predicted"/>
<sequence>MTAPRGFSIFQLLCTQSSAAGEEETAQNMEKERRKKTNSKREKEEKEKEEKNWKEEKEEKKGEREEEKEEEGEREEEEKEQNKEEEEEDEEEKEPQLKKVKFSSFLPMDTTATTPSDEAKSGLGSSSSTMSTAKVAELELDLDEMEMDMAANSEEQRTEQGKTMANNRQAKPRFSYNALITMALRQSPSGRLTLNAIYEYIMNKFPFYRTNRKAWQNSIRHNLSLNKCFKKDPRPYDDPGKGNYWMLDPDFKDEIFIGATTGKLQRRRRPNGIGHNYHHQQYGMLRKSGSAVLKGLNEGRPNHQHGLVQQQSMPCLQQSPFAAPTSSQSLLCQPSGAALGALGTMPAKVPAQHSTTSPFMRPPPFFCLAAQSPPPSHLLSSPLSLVLHSPPLLPSPLFPQQMIEAYAQHNQNEQSQQHLALLQLIQRAHQQIITNQQQKMMVEVTGEGNGTAN</sequence>
<dbReference type="FunFam" id="1.10.10.10:FF:000135">
    <property type="entry name" value="forkhead box protein G1"/>
    <property type="match status" value="1"/>
</dbReference>
<evidence type="ECO:0000256" key="2">
    <source>
        <dbReference type="ARBA" id="ARBA00056063"/>
    </source>
</evidence>
<dbReference type="EMBL" id="JBICCN010000054">
    <property type="protein sequence ID" value="KAL3097400.1"/>
    <property type="molecule type" value="Genomic_DNA"/>
</dbReference>
<evidence type="ECO:0000259" key="7">
    <source>
        <dbReference type="PROSITE" id="PS50039"/>
    </source>
</evidence>
<feature type="compositionally biased region" description="Basic and acidic residues" evidence="6">
    <location>
        <begin position="39"/>
        <end position="65"/>
    </location>
</feature>
<comment type="caution">
    <text evidence="8">The sequence shown here is derived from an EMBL/GenBank/DDBJ whole genome shotgun (WGS) entry which is preliminary data.</text>
</comment>
<comment type="function">
    <text evidence="2">Transcription factor. Plays a role in embryogenesis and later development, perhaps acting redundantly with forkhead protein pes-1.</text>
</comment>
<dbReference type="Pfam" id="PF00250">
    <property type="entry name" value="Forkhead"/>
    <property type="match status" value="1"/>
</dbReference>